<dbReference type="Pfam" id="PF00512">
    <property type="entry name" value="HisKA"/>
    <property type="match status" value="1"/>
</dbReference>
<keyword evidence="3 9" id="KW-0597">Phosphoprotein</keyword>
<organism evidence="14 15">
    <name type="scientific">Variovorax defluvii</name>
    <dbReference type="NCBI Taxonomy" id="913761"/>
    <lineage>
        <taxon>Bacteria</taxon>
        <taxon>Pseudomonadati</taxon>
        <taxon>Pseudomonadota</taxon>
        <taxon>Betaproteobacteria</taxon>
        <taxon>Burkholderiales</taxon>
        <taxon>Comamonadaceae</taxon>
        <taxon>Variovorax</taxon>
    </lineage>
</organism>
<dbReference type="InterPro" id="IPR011006">
    <property type="entry name" value="CheY-like_superfamily"/>
</dbReference>
<dbReference type="SMART" id="SM00065">
    <property type="entry name" value="GAF"/>
    <property type="match status" value="2"/>
</dbReference>
<dbReference type="PROSITE" id="PS50110">
    <property type="entry name" value="RESPONSE_REGULATORY"/>
    <property type="match status" value="1"/>
</dbReference>
<evidence type="ECO:0000313" key="14">
    <source>
        <dbReference type="EMBL" id="GAA4332248.1"/>
    </source>
</evidence>
<accession>A0ABP8GZQ5</accession>
<evidence type="ECO:0000256" key="3">
    <source>
        <dbReference type="ARBA" id="ARBA00022553"/>
    </source>
</evidence>
<feature type="domain" description="Histidine kinase" evidence="10">
    <location>
        <begin position="616"/>
        <end position="846"/>
    </location>
</feature>
<evidence type="ECO:0000256" key="1">
    <source>
        <dbReference type="ARBA" id="ARBA00000085"/>
    </source>
</evidence>
<dbReference type="InterPro" id="IPR013767">
    <property type="entry name" value="PAS_fold"/>
</dbReference>
<dbReference type="Pfam" id="PF02518">
    <property type="entry name" value="HATPase_c"/>
    <property type="match status" value="1"/>
</dbReference>
<dbReference type="PROSITE" id="PS50113">
    <property type="entry name" value="PAC"/>
    <property type="match status" value="1"/>
</dbReference>
<dbReference type="PROSITE" id="PS50109">
    <property type="entry name" value="HIS_KIN"/>
    <property type="match status" value="1"/>
</dbReference>
<dbReference type="PANTHER" id="PTHR43065">
    <property type="entry name" value="SENSOR HISTIDINE KINASE"/>
    <property type="match status" value="1"/>
</dbReference>
<evidence type="ECO:0000259" key="11">
    <source>
        <dbReference type="PROSITE" id="PS50110"/>
    </source>
</evidence>
<evidence type="ECO:0000256" key="2">
    <source>
        <dbReference type="ARBA" id="ARBA00012438"/>
    </source>
</evidence>
<keyword evidence="4" id="KW-0808">Transferase</keyword>
<dbReference type="InterPro" id="IPR004358">
    <property type="entry name" value="Sig_transdc_His_kin-like_C"/>
</dbReference>
<dbReference type="EMBL" id="BAABGJ010000005">
    <property type="protein sequence ID" value="GAA4332248.1"/>
    <property type="molecule type" value="Genomic_DNA"/>
</dbReference>
<dbReference type="Pfam" id="PF00989">
    <property type="entry name" value="PAS"/>
    <property type="match status" value="2"/>
</dbReference>
<feature type="modified residue" description="4-aspartylphosphate" evidence="9">
    <location>
        <position position="924"/>
    </location>
</feature>
<evidence type="ECO:0000259" key="10">
    <source>
        <dbReference type="PROSITE" id="PS50109"/>
    </source>
</evidence>
<dbReference type="SUPFAM" id="SSF55874">
    <property type="entry name" value="ATPase domain of HSP90 chaperone/DNA topoisomerase II/histidine kinase"/>
    <property type="match status" value="1"/>
</dbReference>
<dbReference type="Pfam" id="PF00072">
    <property type="entry name" value="Response_reg"/>
    <property type="match status" value="1"/>
</dbReference>
<dbReference type="InterPro" id="IPR036890">
    <property type="entry name" value="HATPase_C_sf"/>
</dbReference>
<dbReference type="InterPro" id="IPR029016">
    <property type="entry name" value="GAF-like_dom_sf"/>
</dbReference>
<dbReference type="InterPro" id="IPR036097">
    <property type="entry name" value="HisK_dim/P_sf"/>
</dbReference>
<dbReference type="Gene3D" id="3.30.565.10">
    <property type="entry name" value="Histidine kinase-like ATPase, C-terminal domain"/>
    <property type="match status" value="1"/>
</dbReference>
<evidence type="ECO:0000256" key="6">
    <source>
        <dbReference type="ARBA" id="ARBA00022777"/>
    </source>
</evidence>
<dbReference type="PRINTS" id="PR00344">
    <property type="entry name" value="BCTRLSENSOR"/>
</dbReference>
<keyword evidence="5" id="KW-0547">Nucleotide-binding</keyword>
<sequence length="994" mass="107317">MHALAATSTDDDRLAGLTAQLQSLRRVALAVAQASGPGLFDALVRELAEALEVPTVFIAVYSDNACSLMRTLAVRLDGRTLQNFDYGLAGTPCARVVGGEFRYMGEGVAAQFPPGSLFAAKGMDAYAAFPLRDSGGEALGLLVAMDRQPIAGGDAEHAEAMLKIVAGRVAAEIERGRTDEALRSAALAVSNAGTGSVFDELVRLLATILHVEVAFIARHECCEAKQLRMLAMHLDGEVIRDVCYDLAGTPCETVLGHQFRAYPSELQALFPDDDDAKVQGTVSYAGYPLTATDGTPLGVVSVASRRPLTQLDRVESMLKIFAMRAAAEVERLAASEALQHSEASYRTIFETAEDAIFVHDWDSDRIIDVNSKACETFGYPHDELVRLSVADVSSNVPPYTAVEAARWIELAKQGQCPPFEWQRRNKDGSLHWDEVRLKPATFNGRRHILAFTRDITERRERERALQRSEARLRATVEAAFDCVIGMDGEGRIVEFNAAAERVFGYRREEVLGREVAEVIVPERRREAHRRWVRELPLGGNGPMVGRLVETTALTASGEEIPVELAVSVAEAPGGNIFVGHVRDISARREAEAARLALEAQLRQAQKMEAIGQLTGGIAHDFNNILTSVIGYLVLGEERAQALDDPMLQRQLGQAHLAAQRARDLIAQMLAFARRQRGEARVLDVGPLVRQTLRLLRATLPSSVTLGGNANVDDLGAPLCVAVDPVQLEQVLFNLCINARDALDGAGRISVHLNAHAQQRWQCASCRAPVDGGPWVELSVADSGSGIAPELLERIFDPFFSTKAPGSGSGMGLAMVHGIVHGHGGHLRVQTARGHGSVFSVMLPRAATPVPACNAAGPAPRRAIAADVPALRGNVLVVEDDPMVGDFLVERLASWGLRVQLQREPQTAAAWLAEPAHEADLLITDQTMPHMTGLQLAARARALRPSLPVVLISGNAGAFDPQELEQCGVRTLLRKPIDAERLRATLGELLGVATA</sequence>
<dbReference type="CDD" id="cd00082">
    <property type="entry name" value="HisKA"/>
    <property type="match status" value="1"/>
</dbReference>
<dbReference type="Gene3D" id="3.30.450.20">
    <property type="entry name" value="PAS domain"/>
    <property type="match status" value="2"/>
</dbReference>
<evidence type="ECO:0000256" key="4">
    <source>
        <dbReference type="ARBA" id="ARBA00022679"/>
    </source>
</evidence>
<evidence type="ECO:0000259" key="12">
    <source>
        <dbReference type="PROSITE" id="PS50112"/>
    </source>
</evidence>
<feature type="domain" description="PAS" evidence="12">
    <location>
        <begin position="468"/>
        <end position="539"/>
    </location>
</feature>
<protein>
    <recommendedName>
        <fullName evidence="2">histidine kinase</fullName>
        <ecNumber evidence="2">2.7.13.3</ecNumber>
    </recommendedName>
</protein>
<keyword evidence="15" id="KW-1185">Reference proteome</keyword>
<dbReference type="SUPFAM" id="SSF55785">
    <property type="entry name" value="PYP-like sensor domain (PAS domain)"/>
    <property type="match status" value="2"/>
</dbReference>
<dbReference type="SMART" id="SM00388">
    <property type="entry name" value="HisKA"/>
    <property type="match status" value="1"/>
</dbReference>
<dbReference type="InterPro" id="IPR000014">
    <property type="entry name" value="PAS"/>
</dbReference>
<dbReference type="Gene3D" id="3.40.50.2300">
    <property type="match status" value="1"/>
</dbReference>
<dbReference type="SMART" id="SM00387">
    <property type="entry name" value="HATPase_c"/>
    <property type="match status" value="1"/>
</dbReference>
<dbReference type="InterPro" id="IPR003018">
    <property type="entry name" value="GAF"/>
</dbReference>
<reference evidence="15" key="1">
    <citation type="journal article" date="2019" name="Int. J. Syst. Evol. Microbiol.">
        <title>The Global Catalogue of Microorganisms (GCM) 10K type strain sequencing project: providing services to taxonomists for standard genome sequencing and annotation.</title>
        <authorList>
            <consortium name="The Broad Institute Genomics Platform"/>
            <consortium name="The Broad Institute Genome Sequencing Center for Infectious Disease"/>
            <person name="Wu L."/>
            <person name="Ma J."/>
        </authorList>
    </citation>
    <scope>NUCLEOTIDE SEQUENCE [LARGE SCALE GENOMIC DNA]</scope>
    <source>
        <strain evidence="15">JCM 17804</strain>
    </source>
</reference>
<evidence type="ECO:0000313" key="15">
    <source>
        <dbReference type="Proteomes" id="UP001500975"/>
    </source>
</evidence>
<evidence type="ECO:0000256" key="9">
    <source>
        <dbReference type="PROSITE-ProRule" id="PRU00169"/>
    </source>
</evidence>
<comment type="catalytic activity">
    <reaction evidence="1">
        <text>ATP + protein L-histidine = ADP + protein N-phospho-L-histidine.</text>
        <dbReference type="EC" id="2.7.13.3"/>
    </reaction>
</comment>
<keyword evidence="7" id="KW-0067">ATP-binding</keyword>
<dbReference type="RefSeq" id="WP_345535903.1">
    <property type="nucleotide sequence ID" value="NZ_BAABGJ010000005.1"/>
</dbReference>
<dbReference type="Proteomes" id="UP001500975">
    <property type="component" value="Unassembled WGS sequence"/>
</dbReference>
<keyword evidence="8" id="KW-0902">Two-component regulatory system</keyword>
<dbReference type="CDD" id="cd00130">
    <property type="entry name" value="PAS"/>
    <property type="match status" value="2"/>
</dbReference>
<dbReference type="CDD" id="cd00156">
    <property type="entry name" value="REC"/>
    <property type="match status" value="1"/>
</dbReference>
<dbReference type="SUPFAM" id="SSF47384">
    <property type="entry name" value="Homodimeric domain of signal transducing histidine kinase"/>
    <property type="match status" value="1"/>
</dbReference>
<dbReference type="InterPro" id="IPR001610">
    <property type="entry name" value="PAC"/>
</dbReference>
<dbReference type="InterPro" id="IPR035965">
    <property type="entry name" value="PAS-like_dom_sf"/>
</dbReference>
<dbReference type="InterPro" id="IPR000700">
    <property type="entry name" value="PAS-assoc_C"/>
</dbReference>
<dbReference type="SMART" id="SM00448">
    <property type="entry name" value="REC"/>
    <property type="match status" value="1"/>
</dbReference>
<proteinExistence type="predicted"/>
<comment type="caution">
    <text evidence="14">The sequence shown here is derived from an EMBL/GenBank/DDBJ whole genome shotgun (WGS) entry which is preliminary data.</text>
</comment>
<name>A0ABP8GZQ5_9BURK</name>
<dbReference type="InterPro" id="IPR005467">
    <property type="entry name" value="His_kinase_dom"/>
</dbReference>
<feature type="domain" description="PAS" evidence="12">
    <location>
        <begin position="341"/>
        <end position="385"/>
    </location>
</feature>
<gene>
    <name evidence="14" type="ORF">GCM10023165_06850</name>
</gene>
<dbReference type="InterPro" id="IPR003661">
    <property type="entry name" value="HisK_dim/P_dom"/>
</dbReference>
<dbReference type="SMART" id="SM00091">
    <property type="entry name" value="PAS"/>
    <property type="match status" value="2"/>
</dbReference>
<dbReference type="InterPro" id="IPR001789">
    <property type="entry name" value="Sig_transdc_resp-reg_receiver"/>
</dbReference>
<dbReference type="SMART" id="SM00086">
    <property type="entry name" value="PAC"/>
    <property type="match status" value="2"/>
</dbReference>
<dbReference type="PROSITE" id="PS50112">
    <property type="entry name" value="PAS"/>
    <property type="match status" value="2"/>
</dbReference>
<feature type="domain" description="PAC" evidence="13">
    <location>
        <begin position="417"/>
        <end position="467"/>
    </location>
</feature>
<keyword evidence="6" id="KW-0418">Kinase</keyword>
<dbReference type="InterPro" id="IPR003594">
    <property type="entry name" value="HATPase_dom"/>
</dbReference>
<evidence type="ECO:0000256" key="5">
    <source>
        <dbReference type="ARBA" id="ARBA00022741"/>
    </source>
</evidence>
<dbReference type="SUPFAM" id="SSF55781">
    <property type="entry name" value="GAF domain-like"/>
    <property type="match status" value="2"/>
</dbReference>
<dbReference type="Gene3D" id="1.10.287.130">
    <property type="match status" value="1"/>
</dbReference>
<dbReference type="NCBIfam" id="TIGR00229">
    <property type="entry name" value="sensory_box"/>
    <property type="match status" value="2"/>
</dbReference>
<evidence type="ECO:0000256" key="8">
    <source>
        <dbReference type="ARBA" id="ARBA00023012"/>
    </source>
</evidence>
<dbReference type="PANTHER" id="PTHR43065:SF42">
    <property type="entry name" value="TWO-COMPONENT SENSOR PPRA"/>
    <property type="match status" value="1"/>
</dbReference>
<dbReference type="SUPFAM" id="SSF52172">
    <property type="entry name" value="CheY-like"/>
    <property type="match status" value="1"/>
</dbReference>
<evidence type="ECO:0000259" key="13">
    <source>
        <dbReference type="PROSITE" id="PS50113"/>
    </source>
</evidence>
<feature type="domain" description="Response regulatory" evidence="11">
    <location>
        <begin position="873"/>
        <end position="989"/>
    </location>
</feature>
<dbReference type="EC" id="2.7.13.3" evidence="2"/>
<dbReference type="Gene3D" id="3.30.450.40">
    <property type="match status" value="2"/>
</dbReference>
<evidence type="ECO:0000256" key="7">
    <source>
        <dbReference type="ARBA" id="ARBA00022840"/>
    </source>
</evidence>